<feature type="non-terminal residue" evidence="1">
    <location>
        <position position="27"/>
    </location>
</feature>
<protein>
    <submittedName>
        <fullName evidence="1">Uncharacterized protein</fullName>
    </submittedName>
</protein>
<evidence type="ECO:0000313" key="1">
    <source>
        <dbReference type="EMBL" id="SET45138.1"/>
    </source>
</evidence>
<sequence length="27" mass="3131">MVEAIPLKSFIIQLPSLYKREELPVTD</sequence>
<evidence type="ECO:0000313" key="2">
    <source>
        <dbReference type="EMBL" id="SET71838.1"/>
    </source>
</evidence>
<reference evidence="3" key="2">
    <citation type="submission" date="2016-10" db="EMBL/GenBank/DDBJ databases">
        <authorList>
            <person name="Varghese N."/>
            <person name="Submissions S."/>
        </authorList>
    </citation>
    <scope>NUCLEOTIDE SEQUENCE [LARGE SCALE GENOMIC DNA]</scope>
    <source>
        <strain evidence="3">Nm71</strain>
    </source>
</reference>
<reference evidence="1" key="1">
    <citation type="submission" date="2016-10" db="EMBL/GenBank/DDBJ databases">
        <authorList>
            <person name="de Groot N.N."/>
        </authorList>
    </citation>
    <scope>NUCLEOTIDE SEQUENCE [LARGE SCALE GENOMIC DNA]</scope>
    <source>
        <strain evidence="1">Nm71</strain>
    </source>
</reference>
<proteinExistence type="predicted"/>
<accession>A0A1I0EJK9</accession>
<gene>
    <name evidence="1" type="ORF">SAMN05216326_1281</name>
    <name evidence="2" type="ORF">SAMN05216326_1911</name>
</gene>
<dbReference type="EMBL" id="FOIA01000091">
    <property type="protein sequence ID" value="SET71838.1"/>
    <property type="molecule type" value="Genomic_DNA"/>
</dbReference>
<name>A0A1I0EJK9_9PROT</name>
<keyword evidence="3" id="KW-1185">Reference proteome</keyword>
<evidence type="ECO:0000313" key="3">
    <source>
        <dbReference type="Proteomes" id="UP000199345"/>
    </source>
</evidence>
<dbReference type="EMBL" id="FOIA01000028">
    <property type="protein sequence ID" value="SET45138.1"/>
    <property type="molecule type" value="Genomic_DNA"/>
</dbReference>
<dbReference type="Proteomes" id="UP000199345">
    <property type="component" value="Unassembled WGS sequence"/>
</dbReference>
<dbReference type="AlphaFoldDB" id="A0A1I0EJK9"/>
<organism evidence="1 3">
    <name type="scientific">Nitrosomonas marina</name>
    <dbReference type="NCBI Taxonomy" id="917"/>
    <lineage>
        <taxon>Bacteria</taxon>
        <taxon>Pseudomonadati</taxon>
        <taxon>Pseudomonadota</taxon>
        <taxon>Betaproteobacteria</taxon>
        <taxon>Nitrosomonadales</taxon>
        <taxon>Nitrosomonadaceae</taxon>
        <taxon>Nitrosomonas</taxon>
    </lineage>
</organism>